<reference evidence="5 6" key="1">
    <citation type="submission" date="2019-11" db="EMBL/GenBank/DDBJ databases">
        <title>The genome sequence of Methylocystis heyeri.</title>
        <authorList>
            <person name="Oshkin I.Y."/>
            <person name="Miroshnikov K."/>
            <person name="Dedysh S.N."/>
        </authorList>
    </citation>
    <scope>NUCLEOTIDE SEQUENCE [LARGE SCALE GENOMIC DNA]</scope>
    <source>
        <strain evidence="5 6">H2</strain>
    </source>
</reference>
<accession>A0A6B8K9M0</accession>
<dbReference type="EMBL" id="CP046052">
    <property type="protein sequence ID" value="QGM44984.1"/>
    <property type="molecule type" value="Genomic_DNA"/>
</dbReference>
<keyword evidence="2" id="KW-0574">Periplasm</keyword>
<dbReference type="AlphaFoldDB" id="A0A6B8K9M0"/>
<evidence type="ECO:0000313" key="6">
    <source>
        <dbReference type="Proteomes" id="UP000309061"/>
    </source>
</evidence>
<gene>
    <name evidence="5" type="ORF">H2LOC_004365</name>
</gene>
<protein>
    <recommendedName>
        <fullName evidence="7">Acid stress chaperone HdeB</fullName>
    </recommendedName>
</protein>
<dbReference type="Pfam" id="PF06411">
    <property type="entry name" value="HdeA"/>
    <property type="match status" value="1"/>
</dbReference>
<sequence length="100" mass="11106">MKRLLIGLSFFAGAIAPSLSQAQVMIEMNEVTCDQFLKMPPDQEAKFAAWMSGYYNQKTNSTVVDLDGLVKNIENVKTWCASNPKDSVMAGLQRAVDKMK</sequence>
<keyword evidence="1 4" id="KW-0732">Signal</keyword>
<organism evidence="5 6">
    <name type="scientific">Methylocystis heyeri</name>
    <dbReference type="NCBI Taxonomy" id="391905"/>
    <lineage>
        <taxon>Bacteria</taxon>
        <taxon>Pseudomonadati</taxon>
        <taxon>Pseudomonadota</taxon>
        <taxon>Alphaproteobacteria</taxon>
        <taxon>Hyphomicrobiales</taxon>
        <taxon>Methylocystaceae</taxon>
        <taxon>Methylocystis</taxon>
    </lineage>
</organism>
<name>A0A6B8K9M0_9HYPH</name>
<dbReference type="KEGG" id="mhey:H2LOC_004365"/>
<dbReference type="Proteomes" id="UP000309061">
    <property type="component" value="Chromosome"/>
</dbReference>
<proteinExistence type="predicted"/>
<evidence type="ECO:0000313" key="5">
    <source>
        <dbReference type="EMBL" id="QGM44984.1"/>
    </source>
</evidence>
<evidence type="ECO:0000256" key="2">
    <source>
        <dbReference type="ARBA" id="ARBA00022764"/>
    </source>
</evidence>
<keyword evidence="3" id="KW-0143">Chaperone</keyword>
<dbReference type="RefSeq" id="WP_136495275.1">
    <property type="nucleotide sequence ID" value="NZ_CP046052.1"/>
</dbReference>
<feature type="chain" id="PRO_5025588461" description="Acid stress chaperone HdeB" evidence="4">
    <location>
        <begin position="23"/>
        <end position="100"/>
    </location>
</feature>
<dbReference type="OrthoDB" id="8163938at2"/>
<evidence type="ECO:0000256" key="1">
    <source>
        <dbReference type="ARBA" id="ARBA00022729"/>
    </source>
</evidence>
<dbReference type="InterPro" id="IPR038303">
    <property type="entry name" value="HdeA/HdeB_sf"/>
</dbReference>
<feature type="signal peptide" evidence="4">
    <location>
        <begin position="1"/>
        <end position="22"/>
    </location>
</feature>
<evidence type="ECO:0008006" key="7">
    <source>
        <dbReference type="Google" id="ProtNLM"/>
    </source>
</evidence>
<keyword evidence="6" id="KW-1185">Reference proteome</keyword>
<evidence type="ECO:0000256" key="3">
    <source>
        <dbReference type="ARBA" id="ARBA00023186"/>
    </source>
</evidence>
<evidence type="ECO:0000256" key="4">
    <source>
        <dbReference type="SAM" id="SignalP"/>
    </source>
</evidence>
<dbReference type="Gene3D" id="1.10.890.10">
    <property type="entry name" value="HNS-dependent expression A"/>
    <property type="match status" value="1"/>
</dbReference>
<dbReference type="InterPro" id="IPR010486">
    <property type="entry name" value="HNS-dep_expression_A/B"/>
</dbReference>